<organism evidence="1 2">
    <name type="scientific">Castilleja foliolosa</name>
    <dbReference type="NCBI Taxonomy" id="1961234"/>
    <lineage>
        <taxon>Eukaryota</taxon>
        <taxon>Viridiplantae</taxon>
        <taxon>Streptophyta</taxon>
        <taxon>Embryophyta</taxon>
        <taxon>Tracheophyta</taxon>
        <taxon>Spermatophyta</taxon>
        <taxon>Magnoliopsida</taxon>
        <taxon>eudicotyledons</taxon>
        <taxon>Gunneridae</taxon>
        <taxon>Pentapetalae</taxon>
        <taxon>asterids</taxon>
        <taxon>lamiids</taxon>
        <taxon>Lamiales</taxon>
        <taxon>Orobanchaceae</taxon>
        <taxon>Pedicularideae</taxon>
        <taxon>Castillejinae</taxon>
        <taxon>Castilleja</taxon>
    </lineage>
</organism>
<name>A0ABD3DTB5_9LAMI</name>
<dbReference type="EMBL" id="JAVIJP010000013">
    <property type="protein sequence ID" value="KAL3645001.1"/>
    <property type="molecule type" value="Genomic_DNA"/>
</dbReference>
<dbReference type="SUPFAM" id="SSF81383">
    <property type="entry name" value="F-box domain"/>
    <property type="match status" value="1"/>
</dbReference>
<dbReference type="Gene3D" id="3.80.10.10">
    <property type="entry name" value="Ribonuclease Inhibitor"/>
    <property type="match status" value="1"/>
</dbReference>
<comment type="caution">
    <text evidence="1">The sequence shown here is derived from an EMBL/GenBank/DDBJ whole genome shotgun (WGS) entry which is preliminary data.</text>
</comment>
<dbReference type="PANTHER" id="PTHR31639">
    <property type="entry name" value="F-BOX PROTEIN-LIKE"/>
    <property type="match status" value="1"/>
</dbReference>
<dbReference type="InterPro" id="IPR036047">
    <property type="entry name" value="F-box-like_dom_sf"/>
</dbReference>
<gene>
    <name evidence="1" type="ORF">CASFOL_010181</name>
</gene>
<sequence length="558" mass="64182">MAGEGELQFPQPVIQHLQSFLTGKEAARTTIVSKSWNSAWLTRPNLDFDDIHFMGSRNRTYFGEYKRSSVDDFRIHSKKTIKRYEQSNLKIESFKLFMRFYHYGCTGELAKELIVKALRIGATRLNLRLDCKLYVLPDEVFGADNLAELSVSGCRIKLYDGVVIKCRSLESLSLDGVYDITIDKVSKIVSSCPCIEKFSLLSSFYQEYEDGSIKIYKFGSDDVYKGVEERGQRVLDAAASTVMAVGVVDNLIPRLRCLVLGYVWFKTLCLGDLLSRFPFLKDFTLFLNHSTDTSFEEGIQISNCSLELIKLVLEGFSFAGNKKLRVKFDVPSVRKFTFEGDAIPCLSFISTPPSREWESHVSIECDPQHGFSAFWFNELSELLTQLSQSKTHLHVYANLETFDYKVGDTIIQGLRKHDLENLTIDMTGLPTLSCYALFDCLFRVCRPKLITQYYKDGPRKRRYIQRHRNYFYKNDNSTEIITNIHFLCQTLEQGVHLKVSSPAQFMYGLNDLEEVNAQAFDVDNVPAEWRPIPLDSLDEHEIMQAKQRIRLLLKWKTS</sequence>
<reference evidence="2" key="1">
    <citation type="journal article" date="2024" name="IScience">
        <title>Strigolactones Initiate the Formation of Haustorium-like Structures in Castilleja.</title>
        <authorList>
            <person name="Buerger M."/>
            <person name="Peterson D."/>
            <person name="Chory J."/>
        </authorList>
    </citation>
    <scope>NUCLEOTIDE SEQUENCE [LARGE SCALE GENOMIC DNA]</scope>
</reference>
<dbReference type="AlphaFoldDB" id="A0ABD3DTB5"/>
<protein>
    <submittedName>
        <fullName evidence="1">Uncharacterized protein</fullName>
    </submittedName>
</protein>
<dbReference type="SUPFAM" id="SSF52047">
    <property type="entry name" value="RNI-like"/>
    <property type="match status" value="1"/>
</dbReference>
<dbReference type="Proteomes" id="UP001632038">
    <property type="component" value="Unassembled WGS sequence"/>
</dbReference>
<evidence type="ECO:0000313" key="2">
    <source>
        <dbReference type="Proteomes" id="UP001632038"/>
    </source>
</evidence>
<dbReference type="PANTHER" id="PTHR31639:SF42">
    <property type="entry name" value="OS02G0160200 PROTEIN"/>
    <property type="match status" value="1"/>
</dbReference>
<evidence type="ECO:0000313" key="1">
    <source>
        <dbReference type="EMBL" id="KAL3645001.1"/>
    </source>
</evidence>
<keyword evidence="2" id="KW-1185">Reference proteome</keyword>
<accession>A0ABD3DTB5</accession>
<dbReference type="InterPro" id="IPR032675">
    <property type="entry name" value="LRR_dom_sf"/>
</dbReference>
<proteinExistence type="predicted"/>